<keyword evidence="2" id="KW-1185">Reference proteome</keyword>
<reference evidence="1" key="1">
    <citation type="submission" date="2020-06" db="EMBL/GenBank/DDBJ databases">
        <authorList>
            <consortium name="Plant Systems Biology data submission"/>
        </authorList>
    </citation>
    <scope>NUCLEOTIDE SEQUENCE</scope>
    <source>
        <strain evidence="1">D6</strain>
    </source>
</reference>
<proteinExistence type="predicted"/>
<dbReference type="PANTHER" id="PTHR13271:SF137">
    <property type="entry name" value="SET DOMAIN-CONTAINING PROTEIN"/>
    <property type="match status" value="1"/>
</dbReference>
<dbReference type="PANTHER" id="PTHR13271">
    <property type="entry name" value="UNCHARACTERIZED PUTATIVE METHYLTRANSFERASE"/>
    <property type="match status" value="1"/>
</dbReference>
<dbReference type="InterPro" id="IPR050600">
    <property type="entry name" value="SETD3_SETD6_MTase"/>
</dbReference>
<name>A0A9N8HKF2_9STRA</name>
<organism evidence="1 2">
    <name type="scientific">Seminavis robusta</name>
    <dbReference type="NCBI Taxonomy" id="568900"/>
    <lineage>
        <taxon>Eukaryota</taxon>
        <taxon>Sar</taxon>
        <taxon>Stramenopiles</taxon>
        <taxon>Ochrophyta</taxon>
        <taxon>Bacillariophyta</taxon>
        <taxon>Bacillariophyceae</taxon>
        <taxon>Bacillariophycidae</taxon>
        <taxon>Naviculales</taxon>
        <taxon>Naviculaceae</taxon>
        <taxon>Seminavis</taxon>
    </lineage>
</organism>
<dbReference type="InterPro" id="IPR046341">
    <property type="entry name" value="SET_dom_sf"/>
</dbReference>
<dbReference type="AlphaFoldDB" id="A0A9N8HKF2"/>
<dbReference type="GO" id="GO:0016279">
    <property type="term" value="F:protein-lysine N-methyltransferase activity"/>
    <property type="evidence" value="ECO:0007669"/>
    <property type="project" value="TreeGrafter"/>
</dbReference>
<evidence type="ECO:0000313" key="2">
    <source>
        <dbReference type="Proteomes" id="UP001153069"/>
    </source>
</evidence>
<dbReference type="OrthoDB" id="38472at2759"/>
<comment type="caution">
    <text evidence="1">The sequence shown here is derived from an EMBL/GenBank/DDBJ whole genome shotgun (WGS) entry which is preliminary data.</text>
</comment>
<dbReference type="EMBL" id="CAICTM010000751">
    <property type="protein sequence ID" value="CAB9515982.1"/>
    <property type="molecule type" value="Genomic_DNA"/>
</dbReference>
<accession>A0A9N8HKF2</accession>
<dbReference type="CDD" id="cd10527">
    <property type="entry name" value="SET_LSMT"/>
    <property type="match status" value="1"/>
</dbReference>
<protein>
    <submittedName>
        <fullName evidence="1">SET domain containing</fullName>
    </submittedName>
</protein>
<dbReference type="Gene3D" id="3.90.1410.10">
    <property type="entry name" value="set domain protein methyltransferase, domain 1"/>
    <property type="match status" value="1"/>
</dbReference>
<dbReference type="SUPFAM" id="SSF82199">
    <property type="entry name" value="SET domain"/>
    <property type="match status" value="1"/>
</dbReference>
<evidence type="ECO:0000313" key="1">
    <source>
        <dbReference type="EMBL" id="CAB9515982.1"/>
    </source>
</evidence>
<dbReference type="Proteomes" id="UP001153069">
    <property type="component" value="Unassembled WGS sequence"/>
</dbReference>
<gene>
    <name evidence="1" type="ORF">SEMRO_752_G197230.1</name>
</gene>
<sequence length="497" mass="54989">MHLSMSHSLAGSSSVSCRTVAVTIASAVWLVFNAASVRALSSRTPPFFEGNAQRDLSTLREWATKNGVRFAENVGFSNSGETDGDQADWAISLLDEDVTSTGSTLRKGAVVLSVPQDLVLSSSKVLDELGGISALQSAFDFLEEESFGDFKSEFLLVLKMLKELSKGGESKWCPWIQSLPKHFSTGISFDNAEIECLPTFSAVLVEYECLKLQAFGVATSKLDHKWIPDIATSDGMVILKWAYNVVYSRCWKFSDYLEESDGGDSDIVPIGDLFNHKEPANVAVENEPSSGSVDFVLQNSDTGTAVGANKINSLCLSYGTSNPHRFLVIFGFVDESMPEIFSQITFPNPTADHIALGCEDRSKMVYGTTDGCISNDTIRNSVLFALLVSKPEEQKAFVEAHRQQKQSVMRDFHSKYALETALTLKNHVSATLAELELLGNRIEEVKREDTQQRQHSNLPLIEKHNQFLRRVFGKVKKRLDAAVEEETLRRRTAFANQ</sequence>